<dbReference type="PROSITE" id="PS51186">
    <property type="entry name" value="GNAT"/>
    <property type="match status" value="1"/>
</dbReference>
<accession>A0A7W9C9P8</accession>
<reference evidence="4 5" key="1">
    <citation type="submission" date="2020-08" db="EMBL/GenBank/DDBJ databases">
        <title>Sequencing the genomes of 1000 actinobacteria strains.</title>
        <authorList>
            <person name="Klenk H.-P."/>
        </authorList>
    </citation>
    <scope>NUCLEOTIDE SEQUENCE [LARGE SCALE GENOMIC DNA]</scope>
    <source>
        <strain evidence="4 5">DSM 24823</strain>
    </source>
</reference>
<dbReference type="PANTHER" id="PTHR43877:SF2">
    <property type="entry name" value="AMINOALKYLPHOSPHONATE N-ACETYLTRANSFERASE-RELATED"/>
    <property type="match status" value="1"/>
</dbReference>
<dbReference type="InterPro" id="IPR050832">
    <property type="entry name" value="Bact_Acetyltransf"/>
</dbReference>
<dbReference type="SUPFAM" id="SSF55729">
    <property type="entry name" value="Acyl-CoA N-acyltransferases (Nat)"/>
    <property type="match status" value="1"/>
</dbReference>
<organism evidence="4 5">
    <name type="scientific">Microbacterium ginsengiterrae</name>
    <dbReference type="NCBI Taxonomy" id="546115"/>
    <lineage>
        <taxon>Bacteria</taxon>
        <taxon>Bacillati</taxon>
        <taxon>Actinomycetota</taxon>
        <taxon>Actinomycetes</taxon>
        <taxon>Micrococcales</taxon>
        <taxon>Microbacteriaceae</taxon>
        <taxon>Microbacterium</taxon>
    </lineage>
</organism>
<keyword evidence="1 4" id="KW-0808">Transferase</keyword>
<dbReference type="AlphaFoldDB" id="A0A7W9C9P8"/>
<evidence type="ECO:0000259" key="3">
    <source>
        <dbReference type="PROSITE" id="PS51186"/>
    </source>
</evidence>
<dbReference type="RefSeq" id="WP_184280858.1">
    <property type="nucleotide sequence ID" value="NZ_BAAAPG010000001.1"/>
</dbReference>
<protein>
    <submittedName>
        <fullName evidence="4">GNAT superfamily N-acetyltransferase</fullName>
    </submittedName>
</protein>
<comment type="caution">
    <text evidence="4">The sequence shown here is derived from an EMBL/GenBank/DDBJ whole genome shotgun (WGS) entry which is preliminary data.</text>
</comment>
<name>A0A7W9C9P8_9MICO</name>
<dbReference type="CDD" id="cd04301">
    <property type="entry name" value="NAT_SF"/>
    <property type="match status" value="1"/>
</dbReference>
<feature type="domain" description="N-acetyltransferase" evidence="3">
    <location>
        <begin position="4"/>
        <end position="156"/>
    </location>
</feature>
<dbReference type="Proteomes" id="UP000517712">
    <property type="component" value="Unassembled WGS sequence"/>
</dbReference>
<dbReference type="EMBL" id="JACHMU010000001">
    <property type="protein sequence ID" value="MBB5741639.1"/>
    <property type="molecule type" value="Genomic_DNA"/>
</dbReference>
<keyword evidence="2" id="KW-0012">Acyltransferase</keyword>
<gene>
    <name evidence="4" type="ORF">HD600_000136</name>
</gene>
<proteinExistence type="predicted"/>
<evidence type="ECO:0000256" key="2">
    <source>
        <dbReference type="ARBA" id="ARBA00023315"/>
    </source>
</evidence>
<dbReference type="InterPro" id="IPR016181">
    <property type="entry name" value="Acyl_CoA_acyltransferase"/>
</dbReference>
<dbReference type="PANTHER" id="PTHR43877">
    <property type="entry name" value="AMINOALKYLPHOSPHONATE N-ACETYLTRANSFERASE-RELATED-RELATED"/>
    <property type="match status" value="1"/>
</dbReference>
<evidence type="ECO:0000256" key="1">
    <source>
        <dbReference type="ARBA" id="ARBA00022679"/>
    </source>
</evidence>
<dbReference type="GO" id="GO:0016747">
    <property type="term" value="F:acyltransferase activity, transferring groups other than amino-acyl groups"/>
    <property type="evidence" value="ECO:0007669"/>
    <property type="project" value="InterPro"/>
</dbReference>
<dbReference type="Pfam" id="PF00583">
    <property type="entry name" value="Acetyltransf_1"/>
    <property type="match status" value="1"/>
</dbReference>
<keyword evidence="5" id="KW-1185">Reference proteome</keyword>
<dbReference type="InterPro" id="IPR000182">
    <property type="entry name" value="GNAT_dom"/>
</dbReference>
<sequence>MRLSETRPSDPHATEIVRSYMTEVASRYYGRPASADEIDQALAEEPYDDLHGTSGLLLVVVDDDRPVACAGARMLGDIAELTKVFTLPSHRGRGLSRALLEQVEVACRERGVSVLRLDTRSELAEACALYERLGFEQMEPFNAEPYSDRWYAKSIASEDRP</sequence>
<evidence type="ECO:0000313" key="4">
    <source>
        <dbReference type="EMBL" id="MBB5741639.1"/>
    </source>
</evidence>
<evidence type="ECO:0000313" key="5">
    <source>
        <dbReference type="Proteomes" id="UP000517712"/>
    </source>
</evidence>
<dbReference type="Gene3D" id="3.40.630.30">
    <property type="match status" value="1"/>
</dbReference>